<dbReference type="FunFam" id="3.60.21.10:FF:000062">
    <property type="entry name" value="Tartrate-resistant acid phosphatase type 5"/>
    <property type="match status" value="1"/>
</dbReference>
<feature type="binding site" evidence="7">
    <location>
        <position position="239"/>
    </location>
    <ligand>
        <name>Fe cation</name>
        <dbReference type="ChEBI" id="CHEBI:24875"/>
        <label>1</label>
    </ligand>
</feature>
<name>A0A4W3H226_CALMI</name>
<dbReference type="AlphaFoldDB" id="A0A4W3H226"/>
<protein>
    <recommendedName>
        <fullName evidence="3 6">Tartrate-resistant acid phosphatase type 5</fullName>
        <ecNumber evidence="2 6">3.1.3.2</ecNumber>
    </recommendedName>
</protein>
<dbReference type="GO" id="GO:0046872">
    <property type="term" value="F:metal ion binding"/>
    <property type="evidence" value="ECO:0007669"/>
    <property type="project" value="UniProtKB-KW"/>
</dbReference>
<dbReference type="Proteomes" id="UP000314986">
    <property type="component" value="Unassembled WGS sequence"/>
</dbReference>
<sequence length="321" mass="36100">FCHFVRSWLICTSSPVTHSCPISLENFIALGDGGGVPYAPYVTVVLDATAAEMGRVAQSSGTNFVLNVGDNFYFQGVKNVNDFRFKETFENVFTAPSLVNIPWYILAGNHDYLGNVSAQIAYSEISKRWKFPDFYYDLKFKIPNTNVSATILMIDTILICGNTYDAKQPKGAEKPEMAQRHLQWIQQKLGNSKSDYLVVAGHYPVWSIGDHGPTHCLVEHLRPLLKKYNVTVYISGHDHSLQFIREDEGIAYVISGTGTFIDKSTEHQEKVPKDWLHFSNSNCSTLGGFVSIKITADNMLISYNQPHGMMVFQTELPKRKL</sequence>
<feature type="binding site" evidence="7">
    <location>
        <position position="109"/>
    </location>
    <ligand>
        <name>Fe cation</name>
        <dbReference type="ChEBI" id="CHEBI:24875"/>
        <label>2</label>
    </ligand>
</feature>
<keyword evidence="8" id="KW-1015">Disulfide bond</keyword>
<keyword evidence="5 6" id="KW-0378">Hydrolase</keyword>
<dbReference type="GO" id="GO:0045453">
    <property type="term" value="P:bone resorption"/>
    <property type="evidence" value="ECO:0007669"/>
    <property type="project" value="TreeGrafter"/>
</dbReference>
<evidence type="ECO:0000259" key="10">
    <source>
        <dbReference type="Pfam" id="PF00149"/>
    </source>
</evidence>
<dbReference type="CDD" id="cd07378">
    <property type="entry name" value="MPP_ACP5"/>
    <property type="match status" value="1"/>
</dbReference>
<dbReference type="PANTHER" id="PTHR10161">
    <property type="entry name" value="TARTRATE-RESISTANT ACID PHOSPHATASE TYPE 5"/>
    <property type="match status" value="1"/>
</dbReference>
<dbReference type="InterPro" id="IPR029052">
    <property type="entry name" value="Metallo-depent_PP-like"/>
</dbReference>
<evidence type="ECO:0000256" key="1">
    <source>
        <dbReference type="ARBA" id="ARBA00000032"/>
    </source>
</evidence>
<feature type="disulfide bond" evidence="8">
    <location>
        <begin position="160"/>
        <end position="216"/>
    </location>
</feature>
<dbReference type="Ensembl" id="ENSCMIT00000011065.1">
    <property type="protein sequence ID" value="ENSCMIP00000010788.1"/>
    <property type="gene ID" value="ENSCMIG00000005659.1"/>
</dbReference>
<feature type="domain" description="Calcineurin-like phosphoesterase" evidence="10">
    <location>
        <begin position="47"/>
        <end position="240"/>
    </location>
</feature>
<dbReference type="Gene3D" id="3.60.21.10">
    <property type="match status" value="1"/>
</dbReference>
<dbReference type="Pfam" id="PF00149">
    <property type="entry name" value="Metallophos"/>
    <property type="match status" value="1"/>
</dbReference>
<dbReference type="InterPro" id="IPR004843">
    <property type="entry name" value="Calcineurin-like_PHP"/>
</dbReference>
<reference evidence="12" key="1">
    <citation type="journal article" date="2006" name="Science">
        <title>Ancient noncoding elements conserved in the human genome.</title>
        <authorList>
            <person name="Venkatesh B."/>
            <person name="Kirkness E.F."/>
            <person name="Loh Y.H."/>
            <person name="Halpern A.L."/>
            <person name="Lee A.P."/>
            <person name="Johnson J."/>
            <person name="Dandona N."/>
            <person name="Viswanathan L.D."/>
            <person name="Tay A."/>
            <person name="Venter J.C."/>
            <person name="Strausberg R.L."/>
            <person name="Brenner S."/>
        </authorList>
    </citation>
    <scope>NUCLEOTIDE SEQUENCE [LARGE SCALE GENOMIC DNA]</scope>
</reference>
<reference evidence="12" key="3">
    <citation type="journal article" date="2014" name="Nature">
        <title>Elephant shark genome provides unique insights into gnathostome evolution.</title>
        <authorList>
            <consortium name="International Elephant Shark Genome Sequencing Consortium"/>
            <person name="Venkatesh B."/>
            <person name="Lee A.P."/>
            <person name="Ravi V."/>
            <person name="Maurya A.K."/>
            <person name="Lian M.M."/>
            <person name="Swann J.B."/>
            <person name="Ohta Y."/>
            <person name="Flajnik M.F."/>
            <person name="Sutoh Y."/>
            <person name="Kasahara M."/>
            <person name="Hoon S."/>
            <person name="Gangu V."/>
            <person name="Roy S.W."/>
            <person name="Irimia M."/>
            <person name="Korzh V."/>
            <person name="Kondrychyn I."/>
            <person name="Lim Z.W."/>
            <person name="Tay B.H."/>
            <person name="Tohari S."/>
            <person name="Kong K.W."/>
            <person name="Ho S."/>
            <person name="Lorente-Galdos B."/>
            <person name="Quilez J."/>
            <person name="Marques-Bonet T."/>
            <person name="Raney B.J."/>
            <person name="Ingham P.W."/>
            <person name="Tay A."/>
            <person name="Hillier L.W."/>
            <person name="Minx P."/>
            <person name="Boehm T."/>
            <person name="Wilson R.K."/>
            <person name="Brenner S."/>
            <person name="Warren W.C."/>
        </authorList>
    </citation>
    <scope>NUCLEOTIDE SEQUENCE [LARGE SCALE GENOMIC DNA]</scope>
</reference>
<dbReference type="GO" id="GO:0003993">
    <property type="term" value="F:acid phosphatase activity"/>
    <property type="evidence" value="ECO:0007669"/>
    <property type="project" value="UniProtKB-UniRule"/>
</dbReference>
<comment type="cofactor">
    <cofactor evidence="7">
        <name>Fe cation</name>
        <dbReference type="ChEBI" id="CHEBI:24875"/>
    </cofactor>
    <text evidence="7">Binds 2 iron ions per subunit.</text>
</comment>
<evidence type="ECO:0000256" key="9">
    <source>
        <dbReference type="PIRSR" id="PIRSR000898-3"/>
    </source>
</evidence>
<keyword evidence="6 7" id="KW-0408">Iron</keyword>
<evidence type="ECO:0000256" key="8">
    <source>
        <dbReference type="PIRSR" id="PIRSR000898-2"/>
    </source>
</evidence>
<evidence type="ECO:0000256" key="6">
    <source>
        <dbReference type="PIRNR" id="PIRNR000898"/>
    </source>
</evidence>
<proteinExistence type="predicted"/>
<feature type="binding site" evidence="7">
    <location>
        <position position="70"/>
    </location>
    <ligand>
        <name>Fe cation</name>
        <dbReference type="ChEBI" id="CHEBI:24875"/>
        <label>2</label>
    </ligand>
</feature>
<reference evidence="11" key="5">
    <citation type="submission" date="2025-09" db="UniProtKB">
        <authorList>
            <consortium name="Ensembl"/>
        </authorList>
    </citation>
    <scope>IDENTIFICATION</scope>
</reference>
<reference evidence="11" key="4">
    <citation type="submission" date="2025-08" db="UniProtKB">
        <authorList>
            <consortium name="Ensembl"/>
        </authorList>
    </citation>
    <scope>IDENTIFICATION</scope>
</reference>
<dbReference type="PIRSF" id="PIRSF000898">
    <property type="entry name" value="Acid_Ptase_5"/>
    <property type="match status" value="1"/>
</dbReference>
<evidence type="ECO:0000256" key="7">
    <source>
        <dbReference type="PIRSR" id="PIRSR000898-1"/>
    </source>
</evidence>
<evidence type="ECO:0000256" key="3">
    <source>
        <dbReference type="ARBA" id="ARBA00015822"/>
    </source>
</evidence>
<dbReference type="InParanoid" id="A0A4W3H226"/>
<reference evidence="12" key="2">
    <citation type="journal article" date="2007" name="PLoS Biol.">
        <title>Survey sequencing and comparative analysis of the elephant shark (Callorhinchus milii) genome.</title>
        <authorList>
            <person name="Venkatesh B."/>
            <person name="Kirkness E.F."/>
            <person name="Loh Y.H."/>
            <person name="Halpern A.L."/>
            <person name="Lee A.P."/>
            <person name="Johnson J."/>
            <person name="Dandona N."/>
            <person name="Viswanathan L.D."/>
            <person name="Tay A."/>
            <person name="Venter J.C."/>
            <person name="Strausberg R.L."/>
            <person name="Brenner S."/>
        </authorList>
    </citation>
    <scope>NUCLEOTIDE SEQUENCE [LARGE SCALE GENOMIC DNA]</scope>
</reference>
<organism evidence="11 12">
    <name type="scientific">Callorhinchus milii</name>
    <name type="common">Ghost shark</name>
    <dbReference type="NCBI Taxonomy" id="7868"/>
    <lineage>
        <taxon>Eukaryota</taxon>
        <taxon>Metazoa</taxon>
        <taxon>Chordata</taxon>
        <taxon>Craniata</taxon>
        <taxon>Vertebrata</taxon>
        <taxon>Chondrichthyes</taxon>
        <taxon>Holocephali</taxon>
        <taxon>Chimaeriformes</taxon>
        <taxon>Callorhinchidae</taxon>
        <taxon>Callorhinchus</taxon>
    </lineage>
</organism>
<accession>A0A4W3H226</accession>
<feature type="binding site" evidence="7">
    <location>
        <position position="73"/>
    </location>
    <ligand>
        <name>Fe cation</name>
        <dbReference type="ChEBI" id="CHEBI:24875"/>
        <label>1</label>
    </ligand>
</feature>
<evidence type="ECO:0000256" key="5">
    <source>
        <dbReference type="ARBA" id="ARBA00022801"/>
    </source>
</evidence>
<evidence type="ECO:0000256" key="4">
    <source>
        <dbReference type="ARBA" id="ARBA00022729"/>
    </source>
</evidence>
<evidence type="ECO:0000313" key="12">
    <source>
        <dbReference type="Proteomes" id="UP000314986"/>
    </source>
</evidence>
<comment type="catalytic activity">
    <reaction evidence="1 6">
        <text>a phosphate monoester + H2O = an alcohol + phosphate</text>
        <dbReference type="Rhea" id="RHEA:15017"/>
        <dbReference type="ChEBI" id="CHEBI:15377"/>
        <dbReference type="ChEBI" id="CHEBI:30879"/>
        <dbReference type="ChEBI" id="CHEBI:43474"/>
        <dbReference type="ChEBI" id="CHEBI:67140"/>
        <dbReference type="EC" id="3.1.3.2"/>
    </reaction>
</comment>
<feature type="binding site" evidence="7">
    <location>
        <position position="237"/>
    </location>
    <ligand>
        <name>Fe cation</name>
        <dbReference type="ChEBI" id="CHEBI:24875"/>
        <label>2</label>
    </ligand>
</feature>
<dbReference type="GlyCosmos" id="A0A4W3H226">
    <property type="glycosylation" value="1 site, No reported glycans"/>
</dbReference>
<evidence type="ECO:0000256" key="2">
    <source>
        <dbReference type="ARBA" id="ARBA00012646"/>
    </source>
</evidence>
<feature type="glycosylation site" description="N-linked (GlcNAc...) asparagine" evidence="9">
    <location>
        <position position="115"/>
    </location>
</feature>
<dbReference type="InterPro" id="IPR051558">
    <property type="entry name" value="Metallophosphoesterase_PAP"/>
</dbReference>
<feature type="binding site" evidence="7">
    <location>
        <position position="32"/>
    </location>
    <ligand>
        <name>Fe cation</name>
        <dbReference type="ChEBI" id="CHEBI:24875"/>
        <label>1</label>
    </ligand>
</feature>
<dbReference type="OMA" id="VWSIGNH"/>
<dbReference type="InterPro" id="IPR024927">
    <property type="entry name" value="Acid_PPase"/>
</dbReference>
<evidence type="ECO:0000313" key="11">
    <source>
        <dbReference type="Ensembl" id="ENSCMIP00000010788.1"/>
    </source>
</evidence>
<dbReference type="EC" id="3.1.3.2" evidence="2 6"/>
<dbReference type="GeneTree" id="ENSGT00390000016735"/>
<dbReference type="SUPFAM" id="SSF56300">
    <property type="entry name" value="Metallo-dependent phosphatases"/>
    <property type="match status" value="1"/>
</dbReference>
<dbReference type="STRING" id="7868.ENSCMIP00000010788"/>
<keyword evidence="4" id="KW-0732">Signal</keyword>
<keyword evidence="7" id="KW-0479">Metal-binding</keyword>
<feature type="binding site" evidence="7">
    <location>
        <position position="70"/>
    </location>
    <ligand>
        <name>Fe cation</name>
        <dbReference type="ChEBI" id="CHEBI:24875"/>
        <label>1</label>
    </ligand>
</feature>
<dbReference type="PANTHER" id="PTHR10161:SF29">
    <property type="entry name" value="TARTRATE-RESISTANT ACID PHOSPHATASE TYPE 5"/>
    <property type="match status" value="1"/>
</dbReference>
<keyword evidence="12" id="KW-1185">Reference proteome</keyword>
<gene>
    <name evidence="11" type="primary">acp5b</name>
</gene>
<feature type="binding site" evidence="7">
    <location>
        <position position="202"/>
    </location>
    <ligand>
        <name>Fe cation</name>
        <dbReference type="ChEBI" id="CHEBI:24875"/>
        <label>2</label>
    </ligand>
</feature>